<evidence type="ECO:0000313" key="1">
    <source>
        <dbReference type="EMBL" id="MFD2514153.1"/>
    </source>
</evidence>
<protein>
    <submittedName>
        <fullName evidence="1">Uncharacterized protein</fullName>
    </submittedName>
</protein>
<sequence length="72" mass="8040">MRKKDVLAAAFALYGLTFVADVQEQNVARQNAPPGEQEQLAKQVSGEQLLSKFSAASTEENLTVRNDQRFVW</sequence>
<reference evidence="2" key="1">
    <citation type="journal article" date="2019" name="Int. J. Syst. Evol. Microbiol.">
        <title>The Global Catalogue of Microorganisms (GCM) 10K type strain sequencing project: providing services to taxonomists for standard genome sequencing and annotation.</title>
        <authorList>
            <consortium name="The Broad Institute Genomics Platform"/>
            <consortium name="The Broad Institute Genome Sequencing Center for Infectious Disease"/>
            <person name="Wu L."/>
            <person name="Ma J."/>
        </authorList>
    </citation>
    <scope>NUCLEOTIDE SEQUENCE [LARGE SCALE GENOMIC DNA]</scope>
    <source>
        <strain evidence="2">KCTC 42498</strain>
    </source>
</reference>
<organism evidence="1 2">
    <name type="scientific">Pontibacter locisalis</name>
    <dbReference type="NCBI Taxonomy" id="1719035"/>
    <lineage>
        <taxon>Bacteria</taxon>
        <taxon>Pseudomonadati</taxon>
        <taxon>Bacteroidota</taxon>
        <taxon>Cytophagia</taxon>
        <taxon>Cytophagales</taxon>
        <taxon>Hymenobacteraceae</taxon>
        <taxon>Pontibacter</taxon>
    </lineage>
</organism>
<evidence type="ECO:0000313" key="2">
    <source>
        <dbReference type="Proteomes" id="UP001597544"/>
    </source>
</evidence>
<dbReference type="EMBL" id="JBHULU010000012">
    <property type="protein sequence ID" value="MFD2514153.1"/>
    <property type="molecule type" value="Genomic_DNA"/>
</dbReference>
<gene>
    <name evidence="1" type="ORF">ACFSRY_09770</name>
</gene>
<dbReference type="RefSeq" id="WP_377506128.1">
    <property type="nucleotide sequence ID" value="NZ_JBHULU010000012.1"/>
</dbReference>
<name>A0ABW5IL47_9BACT</name>
<comment type="caution">
    <text evidence="1">The sequence shown here is derived from an EMBL/GenBank/DDBJ whole genome shotgun (WGS) entry which is preliminary data.</text>
</comment>
<dbReference type="Proteomes" id="UP001597544">
    <property type="component" value="Unassembled WGS sequence"/>
</dbReference>
<keyword evidence="2" id="KW-1185">Reference proteome</keyword>
<accession>A0ABW5IL47</accession>
<proteinExistence type="predicted"/>